<dbReference type="GO" id="GO:0008168">
    <property type="term" value="F:methyltransferase activity"/>
    <property type="evidence" value="ECO:0007669"/>
    <property type="project" value="UniProtKB-KW"/>
</dbReference>
<organism evidence="2 3">
    <name type="scientific">Alcanivorax borkumensis (strain ATCC 700651 / DSM 11573 / NCIMB 13689 / SK2)</name>
    <dbReference type="NCBI Taxonomy" id="393595"/>
    <lineage>
        <taxon>Bacteria</taxon>
        <taxon>Pseudomonadati</taxon>
        <taxon>Pseudomonadota</taxon>
        <taxon>Gammaproteobacteria</taxon>
        <taxon>Oceanospirillales</taxon>
        <taxon>Alcanivoracaceae</taxon>
        <taxon>Alcanivorax</taxon>
    </lineage>
</organism>
<dbReference type="GO" id="GO:0032259">
    <property type="term" value="P:methylation"/>
    <property type="evidence" value="ECO:0007669"/>
    <property type="project" value="UniProtKB-KW"/>
</dbReference>
<dbReference type="EMBL" id="AM286690">
    <property type="protein sequence ID" value="CAL17115.1"/>
    <property type="molecule type" value="Genomic_DNA"/>
</dbReference>
<dbReference type="PANTHER" id="PTHR43591">
    <property type="entry name" value="METHYLTRANSFERASE"/>
    <property type="match status" value="1"/>
</dbReference>
<sequence length="289" mass="31953">MSKPVATFVDTAEDPSSLWKTMGGRNWVASQQLIDHLFKPIEVLLAEAVQAQSPRHVLDIGCGTGGTTRTIHRHTQEGRYATGVDVSEVMIDAARQGSEQDGADKEGPGPEFICADAARYDFQEGLFDMLVSRFGIMFFEDPVRAFQNLRRAASKEATALFFSWRSPKETPFMTTAGRAAKSIVTLPQQDRNAPGQFAFADPQRVESILESAGWHDISIEPLDFECAFPETELVSFFTRIGPLGRILPGLDEKTQAQLITVVREAFEPFVFGDTVKFNAACWQIKAKAS</sequence>
<dbReference type="CDD" id="cd02440">
    <property type="entry name" value="AdoMet_MTases"/>
    <property type="match status" value="1"/>
</dbReference>
<dbReference type="Pfam" id="PF13649">
    <property type="entry name" value="Methyltransf_25"/>
    <property type="match status" value="1"/>
</dbReference>
<feature type="domain" description="Methyltransferase" evidence="1">
    <location>
        <begin position="57"/>
        <end position="152"/>
    </location>
</feature>
<dbReference type="HOGENOM" id="CLU_037990_2_5_6"/>
<gene>
    <name evidence="2" type="ordered locus">ABO_1667</name>
</gene>
<evidence type="ECO:0000313" key="2">
    <source>
        <dbReference type="EMBL" id="CAL17115.1"/>
    </source>
</evidence>
<evidence type="ECO:0000259" key="1">
    <source>
        <dbReference type="Pfam" id="PF13649"/>
    </source>
</evidence>
<dbReference type="RefSeq" id="WP_011588948.1">
    <property type="nucleotide sequence ID" value="NC_008260.1"/>
</dbReference>
<dbReference type="STRING" id="393595.ABO_1667"/>
<dbReference type="Proteomes" id="UP000008871">
    <property type="component" value="Chromosome"/>
</dbReference>
<dbReference type="Gene3D" id="3.40.50.150">
    <property type="entry name" value="Vaccinia Virus protein VP39"/>
    <property type="match status" value="1"/>
</dbReference>
<dbReference type="InterPro" id="IPR029063">
    <property type="entry name" value="SAM-dependent_MTases_sf"/>
</dbReference>
<keyword evidence="3" id="KW-1185">Reference proteome</keyword>
<name>Q0VNY3_ALCBS</name>
<keyword evidence="2" id="KW-0808">Transferase</keyword>
<accession>Q0VNY3</accession>
<dbReference type="InterPro" id="IPR041698">
    <property type="entry name" value="Methyltransf_25"/>
</dbReference>
<dbReference type="OrthoDB" id="9808140at2"/>
<dbReference type="KEGG" id="abo:ABO_1667"/>
<reference evidence="2 3" key="1">
    <citation type="journal article" date="2006" name="Nat. Biotechnol.">
        <title>Genome sequence of the ubiquitous hydrocarbon-degrading marine bacterium Alcanivorax borkumensis.</title>
        <authorList>
            <person name="Schneiker S."/>
            <person name="Martins dos Santos V.A.P."/>
            <person name="Bartels D."/>
            <person name="Bekel T."/>
            <person name="Brecht M."/>
            <person name="Buhrmester J."/>
            <person name="Chernikova T.N."/>
            <person name="Denaro R."/>
            <person name="Ferrer M."/>
            <person name="Gertler C."/>
            <person name="Goesmann A."/>
            <person name="Golyshina O.V."/>
            <person name="Kaminski F."/>
            <person name="Khachane A.N."/>
            <person name="Lang S."/>
            <person name="Linke B."/>
            <person name="McHardy A.C."/>
            <person name="Meyer F."/>
            <person name="Nechitaylo T."/>
            <person name="Puehler A."/>
            <person name="Regenhardt D."/>
            <person name="Rupp O."/>
            <person name="Sabirova J.S."/>
            <person name="Selbitschka W."/>
            <person name="Yakimov M.M."/>
            <person name="Timmis K.N."/>
            <person name="Vorhoelter F.-J."/>
            <person name="Weidner S."/>
            <person name="Kaiser O."/>
            <person name="Golyshin P.N."/>
        </authorList>
    </citation>
    <scope>NUCLEOTIDE SEQUENCE [LARGE SCALE GENOMIC DNA]</scope>
    <source>
        <strain evidence="3">ATCC 700651 / DSM 11573 / NCIMB 13689 / SK2</strain>
    </source>
</reference>
<keyword evidence="2" id="KW-0489">Methyltransferase</keyword>
<evidence type="ECO:0000313" key="3">
    <source>
        <dbReference type="Proteomes" id="UP000008871"/>
    </source>
</evidence>
<proteinExistence type="predicted"/>
<dbReference type="AlphaFoldDB" id="Q0VNY3"/>
<dbReference type="PANTHER" id="PTHR43591:SF24">
    <property type="entry name" value="2-METHOXY-6-POLYPRENYL-1,4-BENZOQUINOL METHYLASE, MITOCHONDRIAL"/>
    <property type="match status" value="1"/>
</dbReference>
<dbReference type="eggNOG" id="COG2226">
    <property type="taxonomic scope" value="Bacteria"/>
</dbReference>
<dbReference type="SUPFAM" id="SSF53335">
    <property type="entry name" value="S-adenosyl-L-methionine-dependent methyltransferases"/>
    <property type="match status" value="1"/>
</dbReference>
<protein>
    <submittedName>
        <fullName evidence="2">Methyltransferase</fullName>
    </submittedName>
</protein>